<dbReference type="Gene3D" id="3.40.960.10">
    <property type="entry name" value="VSR Endonuclease"/>
    <property type="match status" value="1"/>
</dbReference>
<feature type="domain" description="DUF559" evidence="1">
    <location>
        <begin position="249"/>
        <end position="309"/>
    </location>
</feature>
<keyword evidence="3" id="KW-1185">Reference proteome</keyword>
<evidence type="ECO:0000313" key="3">
    <source>
        <dbReference type="Proteomes" id="UP000198716"/>
    </source>
</evidence>
<accession>A0A1I1W7G4</accession>
<gene>
    <name evidence="2" type="ORF">SAMN04487819_10543</name>
</gene>
<dbReference type="Pfam" id="PF04480">
    <property type="entry name" value="DUF559"/>
    <property type="match status" value="1"/>
</dbReference>
<dbReference type="InterPro" id="IPR011335">
    <property type="entry name" value="Restrct_endonuc-II-like"/>
</dbReference>
<dbReference type="SUPFAM" id="SSF52980">
    <property type="entry name" value="Restriction endonuclease-like"/>
    <property type="match status" value="1"/>
</dbReference>
<organism evidence="2 3">
    <name type="scientific">Actinopolyspora alba</name>
    <dbReference type="NCBI Taxonomy" id="673379"/>
    <lineage>
        <taxon>Bacteria</taxon>
        <taxon>Bacillati</taxon>
        <taxon>Actinomycetota</taxon>
        <taxon>Actinomycetes</taxon>
        <taxon>Actinopolysporales</taxon>
        <taxon>Actinopolysporaceae</taxon>
        <taxon>Actinopolyspora</taxon>
        <taxon>Actinopolyspora alba group</taxon>
    </lineage>
</organism>
<evidence type="ECO:0000259" key="1">
    <source>
        <dbReference type="Pfam" id="PF04480"/>
    </source>
</evidence>
<proteinExistence type="predicted"/>
<sequence>MVHIPRKTPGRERFVASILAGMADIASTTRPEPAPREPVLFTRAEALEAGITDRALRESGAYRRVLHGLYTPAEVPLSHELRCQAAARLLPSDAVITGRSAATLHGTRLADHNDAVEVLVNDKYVNRRAGLRCWARSVSTDEHSAWNGIRLASPCRSSFEMLARYPLRWAVANCDRMLHEGMVEENQLRRFLGGRNHYGIRQARAAFELLDRRAESLPESMLRVLLVQRGLPPTPQLNIVYRGRFVARVDLAYEDAKVALEYEGAWHADAEQYRRDRMRRQRIAECGWRVLVVTARELFEAPNELVRRVGTALGRV</sequence>
<dbReference type="InterPro" id="IPR007569">
    <property type="entry name" value="DUF559"/>
</dbReference>
<evidence type="ECO:0000313" key="2">
    <source>
        <dbReference type="EMBL" id="SFD91064.1"/>
    </source>
</evidence>
<dbReference type="AlphaFoldDB" id="A0A1I1W7G4"/>
<dbReference type="EMBL" id="FOMZ01000005">
    <property type="protein sequence ID" value="SFD91064.1"/>
    <property type="molecule type" value="Genomic_DNA"/>
</dbReference>
<name>A0A1I1W7G4_9ACTN</name>
<protein>
    <recommendedName>
        <fullName evidence="1">DUF559 domain-containing protein</fullName>
    </recommendedName>
</protein>
<dbReference type="Proteomes" id="UP000198716">
    <property type="component" value="Unassembled WGS sequence"/>
</dbReference>
<reference evidence="3" key="1">
    <citation type="submission" date="2016-10" db="EMBL/GenBank/DDBJ databases">
        <authorList>
            <person name="Varghese N."/>
            <person name="Submissions S."/>
        </authorList>
    </citation>
    <scope>NUCLEOTIDE SEQUENCE [LARGE SCALE GENOMIC DNA]</scope>
    <source>
        <strain evidence="3">DSM 45004</strain>
    </source>
</reference>